<protein>
    <submittedName>
        <fullName evidence="4">Extracellular ligand-binding receptor</fullName>
    </submittedName>
</protein>
<evidence type="ECO:0000313" key="5">
    <source>
        <dbReference type="Proteomes" id="UP000006637"/>
    </source>
</evidence>
<dbReference type="Gene3D" id="3.40.50.2300">
    <property type="match status" value="2"/>
</dbReference>
<dbReference type="RefSeq" id="WP_011564994.1">
    <property type="nucleotide sequence ID" value="NC_008148.1"/>
</dbReference>
<dbReference type="EMBL" id="CP000386">
    <property type="protein sequence ID" value="ABG04979.1"/>
    <property type="molecule type" value="Genomic_DNA"/>
</dbReference>
<accession>Q1AUE9</accession>
<dbReference type="eggNOG" id="COG0683">
    <property type="taxonomic scope" value="Bacteria"/>
</dbReference>
<dbReference type="Proteomes" id="UP000006637">
    <property type="component" value="Chromosome"/>
</dbReference>
<dbReference type="InterPro" id="IPR028082">
    <property type="entry name" value="Peripla_BP_I"/>
</dbReference>
<evidence type="ECO:0000313" key="4">
    <source>
        <dbReference type="EMBL" id="ABG04979.1"/>
    </source>
</evidence>
<reference evidence="4 5" key="1">
    <citation type="submission" date="2006-06" db="EMBL/GenBank/DDBJ databases">
        <title>Complete sequence of Rubrobacter xylanophilus DSM 9941.</title>
        <authorList>
            <consortium name="US DOE Joint Genome Institute"/>
            <person name="Copeland A."/>
            <person name="Lucas S."/>
            <person name="Lapidus A."/>
            <person name="Barry K."/>
            <person name="Detter J.C."/>
            <person name="Glavina del Rio T."/>
            <person name="Hammon N."/>
            <person name="Israni S."/>
            <person name="Dalin E."/>
            <person name="Tice H."/>
            <person name="Pitluck S."/>
            <person name="Munk A.C."/>
            <person name="Brettin T."/>
            <person name="Bruce D."/>
            <person name="Han C."/>
            <person name="Tapia R."/>
            <person name="Gilna P."/>
            <person name="Schmutz J."/>
            <person name="Larimer F."/>
            <person name="Land M."/>
            <person name="Hauser L."/>
            <person name="Kyrpides N."/>
            <person name="Lykidis A."/>
            <person name="da Costa M.S."/>
            <person name="Rainey F.A."/>
            <person name="Empadinhas N."/>
            <person name="Jolivet E."/>
            <person name="Battista J.R."/>
            <person name="Richardson P."/>
        </authorList>
    </citation>
    <scope>NUCLEOTIDE SEQUENCE [LARGE SCALE GENOMIC DNA]</scope>
    <source>
        <strain evidence="5">DSM 9941 / NBRC 16129 / PRD-1</strain>
    </source>
</reference>
<evidence type="ECO:0000256" key="2">
    <source>
        <dbReference type="ARBA" id="ARBA00022729"/>
    </source>
</evidence>
<feature type="domain" description="Leucine-binding protein" evidence="3">
    <location>
        <begin position="41"/>
        <end position="406"/>
    </location>
</feature>
<dbReference type="InterPro" id="IPR028081">
    <property type="entry name" value="Leu-bd"/>
</dbReference>
<organism evidence="4 5">
    <name type="scientific">Rubrobacter xylanophilus (strain DSM 9941 / JCM 11954 / NBRC 16129 / PRD-1)</name>
    <dbReference type="NCBI Taxonomy" id="266117"/>
    <lineage>
        <taxon>Bacteria</taxon>
        <taxon>Bacillati</taxon>
        <taxon>Actinomycetota</taxon>
        <taxon>Rubrobacteria</taxon>
        <taxon>Rubrobacterales</taxon>
        <taxon>Rubrobacteraceae</taxon>
        <taxon>Rubrobacter</taxon>
    </lineage>
</organism>
<dbReference type="KEGG" id="rxy:Rxyl_2032"/>
<dbReference type="Pfam" id="PF13458">
    <property type="entry name" value="Peripla_BP_6"/>
    <property type="match status" value="1"/>
</dbReference>
<dbReference type="SUPFAM" id="SSF53822">
    <property type="entry name" value="Periplasmic binding protein-like I"/>
    <property type="match status" value="1"/>
</dbReference>
<sequence>MRGLRWALTVVLSAGVLALLVAGCGGAGGGGESGGGGGGSVKIVSDLPLQGANRAQTISMVNAIRLAIDQRGGKVAGLKIEYESLDDATAQSGQWDEGKCAENAQQAAQDEEIVGWIGPFNSGCAAVEIPILNEAGLVMISPANTYVGLTKEGGEPDEPDKYYPTGQRNYTRVIPADDKQGRLAAVLMREEGVRTVFILDDRETYGKGLADQVQKSAEEFGIEVVGRQGIDGSASNYRGLMNRVREANPDAIYFGGIIENNAGQLVRDKVGAGMPNDEVLFIGPDGIFVDTFIEQAGDAAEGAYVTFGGIPPERLGERGQRFIEEYNAKYPDDPIQAYTAYAYEAANVLLDAIERAQKADGEVNRENVLREVFATENYKGVLGTWSFDENGDTTLTKLSVQRVQNGEFKLDRVLDVSR</sequence>
<dbReference type="OrthoDB" id="9772589at2"/>
<dbReference type="CDD" id="cd06342">
    <property type="entry name" value="PBP1_ABC_LIVBP-like"/>
    <property type="match status" value="1"/>
</dbReference>
<name>Q1AUE9_RUBXD</name>
<dbReference type="HOGENOM" id="CLU_027128_6_0_11"/>
<dbReference type="PANTHER" id="PTHR47151:SF2">
    <property type="entry name" value="AMINO ACID BINDING PROTEIN"/>
    <property type="match status" value="1"/>
</dbReference>
<dbReference type="AlphaFoldDB" id="Q1AUE9"/>
<comment type="similarity">
    <text evidence="1">Belongs to the leucine-binding protein family.</text>
</comment>
<gene>
    <name evidence="4" type="ordered locus">Rxyl_2032</name>
</gene>
<evidence type="ECO:0000259" key="3">
    <source>
        <dbReference type="Pfam" id="PF13458"/>
    </source>
</evidence>
<keyword evidence="2" id="KW-0732">Signal</keyword>
<evidence type="ECO:0000256" key="1">
    <source>
        <dbReference type="ARBA" id="ARBA00010062"/>
    </source>
</evidence>
<dbReference type="STRING" id="266117.Rxyl_2032"/>
<keyword evidence="4" id="KW-0675">Receptor</keyword>
<proteinExistence type="inferred from homology"/>
<keyword evidence="5" id="KW-1185">Reference proteome</keyword>
<dbReference type="PANTHER" id="PTHR47151">
    <property type="entry name" value="LEU/ILE/VAL-BINDING ABC TRANSPORTER SUBUNIT"/>
    <property type="match status" value="1"/>
</dbReference>
<dbReference type="PROSITE" id="PS51257">
    <property type="entry name" value="PROKAR_LIPOPROTEIN"/>
    <property type="match status" value="1"/>
</dbReference>
<dbReference type="PhylomeDB" id="Q1AUE9"/>